<sequence length="210" mass="23715">MHPQQPPMRPPQRQMPRPPQPPRAMRPPVSPPPHRPAAPQQPVEDLPEWTKDGEFPAVSRDVPLYGKDPESGKEQVWVGRVVWQARTMKEITMAVYGPFGRKMSTGESVFDALLKIRGLLEDPEQHSPPWKVLVKGSRRDVWHVGHKVSIFPGDRAEILVPGEKATESVDVLAMLEPHDTPKFGLVEHQMANCMEYFRRFEPDFGAGGVL</sequence>
<reference evidence="2 3" key="1">
    <citation type="submission" date="2018-06" db="EMBL/GenBank/DDBJ databases">
        <title>Genomic Encyclopedia of Type Strains, Phase IV (KMG-IV): sequencing the most valuable type-strain genomes for metagenomic binning, comparative biology and taxonomic classification.</title>
        <authorList>
            <person name="Goeker M."/>
        </authorList>
    </citation>
    <scope>NUCLEOTIDE SEQUENCE [LARGE SCALE GENOMIC DNA]</scope>
    <source>
        <strain evidence="2 3">DSM 45479</strain>
    </source>
</reference>
<name>A0ABX9E465_9PSEU</name>
<accession>A0ABX9E465</accession>
<gene>
    <name evidence="2" type="ORF">C8D87_109422</name>
</gene>
<feature type="region of interest" description="Disordered" evidence="1">
    <location>
        <begin position="1"/>
        <end position="55"/>
    </location>
</feature>
<evidence type="ECO:0000313" key="2">
    <source>
        <dbReference type="EMBL" id="RAS61973.1"/>
    </source>
</evidence>
<evidence type="ECO:0000313" key="3">
    <source>
        <dbReference type="Proteomes" id="UP000248714"/>
    </source>
</evidence>
<feature type="compositionally biased region" description="Pro residues" evidence="1">
    <location>
        <begin position="1"/>
        <end position="10"/>
    </location>
</feature>
<dbReference type="EMBL" id="QLTT01000009">
    <property type="protein sequence ID" value="RAS61973.1"/>
    <property type="molecule type" value="Genomic_DNA"/>
</dbReference>
<keyword evidence="3" id="KW-1185">Reference proteome</keyword>
<evidence type="ECO:0000256" key="1">
    <source>
        <dbReference type="SAM" id="MobiDB-lite"/>
    </source>
</evidence>
<comment type="caution">
    <text evidence="2">The sequence shown here is derived from an EMBL/GenBank/DDBJ whole genome shotgun (WGS) entry which is preliminary data.</text>
</comment>
<feature type="compositionally biased region" description="Pro residues" evidence="1">
    <location>
        <begin position="16"/>
        <end position="36"/>
    </location>
</feature>
<dbReference type="Proteomes" id="UP000248714">
    <property type="component" value="Unassembled WGS sequence"/>
</dbReference>
<proteinExistence type="predicted"/>
<protein>
    <submittedName>
        <fullName evidence="2">Uncharacterized protein</fullName>
    </submittedName>
</protein>
<organism evidence="2 3">
    <name type="scientific">Lentzea atacamensis</name>
    <dbReference type="NCBI Taxonomy" id="531938"/>
    <lineage>
        <taxon>Bacteria</taxon>
        <taxon>Bacillati</taxon>
        <taxon>Actinomycetota</taxon>
        <taxon>Actinomycetes</taxon>
        <taxon>Pseudonocardiales</taxon>
        <taxon>Pseudonocardiaceae</taxon>
        <taxon>Lentzea</taxon>
    </lineage>
</organism>